<keyword evidence="1" id="KW-0378">Hydrolase</keyword>
<reference evidence="1 2" key="1">
    <citation type="submission" date="2024-03" db="EMBL/GenBank/DDBJ databases">
        <title>Draft genome sequence of Pseudonocardia tropica JCM 19149.</title>
        <authorList>
            <person name="Butdee W."/>
            <person name="Duangmal K."/>
        </authorList>
    </citation>
    <scope>NUCLEOTIDE SEQUENCE [LARGE SCALE GENOMIC DNA]</scope>
    <source>
        <strain evidence="1 2">JCM 19149</strain>
    </source>
</reference>
<dbReference type="InterPro" id="IPR011697">
    <property type="entry name" value="Peptidase_C26"/>
</dbReference>
<dbReference type="Pfam" id="PF07722">
    <property type="entry name" value="Peptidase_C26"/>
    <property type="match status" value="1"/>
</dbReference>
<accession>A0ABV1JRP4</accession>
<evidence type="ECO:0000313" key="2">
    <source>
        <dbReference type="Proteomes" id="UP001464923"/>
    </source>
</evidence>
<dbReference type="RefSeq" id="WP_345649847.1">
    <property type="nucleotide sequence ID" value="NZ_BAABLY010000062.1"/>
</dbReference>
<dbReference type="InterPro" id="IPR029062">
    <property type="entry name" value="Class_I_gatase-like"/>
</dbReference>
<dbReference type="GO" id="GO:0016787">
    <property type="term" value="F:hydrolase activity"/>
    <property type="evidence" value="ECO:0007669"/>
    <property type="project" value="UniProtKB-KW"/>
</dbReference>
<dbReference type="Gene3D" id="3.40.50.880">
    <property type="match status" value="1"/>
</dbReference>
<keyword evidence="2" id="KW-1185">Reference proteome</keyword>
<name>A0ABV1JRP4_9PSEU</name>
<dbReference type="Proteomes" id="UP001464923">
    <property type="component" value="Unassembled WGS sequence"/>
</dbReference>
<evidence type="ECO:0000313" key="1">
    <source>
        <dbReference type="EMBL" id="MEQ3538133.1"/>
    </source>
</evidence>
<comment type="caution">
    <text evidence="1">The sequence shown here is derived from an EMBL/GenBank/DDBJ whole genome shotgun (WGS) entry which is preliminary data.</text>
</comment>
<organism evidence="1 2">
    <name type="scientific">Pseudonocardia tropica</name>
    <dbReference type="NCBI Taxonomy" id="681289"/>
    <lineage>
        <taxon>Bacteria</taxon>
        <taxon>Bacillati</taxon>
        <taxon>Actinomycetota</taxon>
        <taxon>Actinomycetes</taxon>
        <taxon>Pseudonocardiales</taxon>
        <taxon>Pseudonocardiaceae</taxon>
        <taxon>Pseudonocardia</taxon>
    </lineage>
</organism>
<gene>
    <name evidence="1" type="ORF">WHI96_04825</name>
</gene>
<sequence length="93" mass="9953">MTLPLHGISCCTERDAADLAALHRAPTRGVPVPGICRSHQLLDVALGGTRHQHLPDARVAAARRARTSGFRPVRVAGRAHRPATRTAAVLDRP</sequence>
<protein>
    <submittedName>
        <fullName evidence="1">Gamma-glutamyl-gamma-aminobutyrate hydrolase family protein</fullName>
    </submittedName>
</protein>
<dbReference type="EMBL" id="JBEDNP010000002">
    <property type="protein sequence ID" value="MEQ3538133.1"/>
    <property type="molecule type" value="Genomic_DNA"/>
</dbReference>
<proteinExistence type="predicted"/>
<dbReference type="SUPFAM" id="SSF52317">
    <property type="entry name" value="Class I glutamine amidotransferase-like"/>
    <property type="match status" value="1"/>
</dbReference>